<dbReference type="InterPro" id="IPR038696">
    <property type="entry name" value="IalB_sf"/>
</dbReference>
<gene>
    <name evidence="2" type="ORF">PR017_08405</name>
</gene>
<keyword evidence="1" id="KW-0732">Signal</keyword>
<reference evidence="3" key="2">
    <citation type="journal article" date="2023" name="MicrobiologyOpen">
        <title>Genomics of the tumorigenes clade of the family Rhizobiaceae and description of Rhizobium rhododendri sp. nov.</title>
        <authorList>
            <person name="Kuzmanovic N."/>
            <person name="diCenzo G.C."/>
            <person name="Bunk B."/>
            <person name="Sproeer C."/>
            <person name="Fruehling A."/>
            <person name="Neumann-Schaal M."/>
            <person name="Overmann J."/>
            <person name="Smalla K."/>
        </authorList>
    </citation>
    <scope>NUCLEOTIDE SEQUENCE [LARGE SCALE GENOMIC DNA]</scope>
    <source>
        <strain evidence="3">1078</strain>
    </source>
</reference>
<dbReference type="RefSeq" id="WP_111221733.1">
    <property type="nucleotide sequence ID" value="NZ_CP117255.1"/>
</dbReference>
<dbReference type="InterPro" id="IPR010642">
    <property type="entry name" value="Invasion_prot_B"/>
</dbReference>
<dbReference type="EMBL" id="CP117255">
    <property type="protein sequence ID" value="WFR97110.1"/>
    <property type="molecule type" value="Genomic_DNA"/>
</dbReference>
<dbReference type="Pfam" id="PF06776">
    <property type="entry name" value="IalB"/>
    <property type="match status" value="1"/>
</dbReference>
<sequence length="164" mass="17340">MPGKTSFLVVAAVLASSAAAFAEPSRIQQFDDWGVYSYAAKSGTVCYALSMPKKMEPAGIDHGKNFFLVSPSADGGFVPEAVRGYMLKPGAPITVSVDDKRFAMVSKDNAAWVRDVAKEPDLVAAMQGGSDMTVSATSKRGTPTRYTYSLDGISAALKKVSACR</sequence>
<dbReference type="Gene3D" id="2.60.40.1880">
    <property type="entry name" value="Invasion associated locus B (IalB) protein"/>
    <property type="match status" value="1"/>
</dbReference>
<evidence type="ECO:0000256" key="1">
    <source>
        <dbReference type="SAM" id="SignalP"/>
    </source>
</evidence>
<evidence type="ECO:0000313" key="2">
    <source>
        <dbReference type="EMBL" id="WFR97110.1"/>
    </source>
</evidence>
<organism evidence="2 3">
    <name type="scientific">Rhizobium tumorigenes</name>
    <dbReference type="NCBI Taxonomy" id="2041385"/>
    <lineage>
        <taxon>Bacteria</taxon>
        <taxon>Pseudomonadati</taxon>
        <taxon>Pseudomonadota</taxon>
        <taxon>Alphaproteobacteria</taxon>
        <taxon>Hyphomicrobiales</taxon>
        <taxon>Rhizobiaceae</taxon>
        <taxon>Rhizobium/Agrobacterium group</taxon>
        <taxon>Rhizobium</taxon>
    </lineage>
</organism>
<proteinExistence type="predicted"/>
<feature type="signal peptide" evidence="1">
    <location>
        <begin position="1"/>
        <end position="22"/>
    </location>
</feature>
<protein>
    <submittedName>
        <fullName evidence="2">Invasion associated locus B family protein</fullName>
    </submittedName>
</protein>
<dbReference type="KEGG" id="rtu:PR017_08405"/>
<evidence type="ECO:0000313" key="3">
    <source>
        <dbReference type="Proteomes" id="UP000249499"/>
    </source>
</evidence>
<feature type="chain" id="PRO_5041938347" evidence="1">
    <location>
        <begin position="23"/>
        <end position="164"/>
    </location>
</feature>
<keyword evidence="3" id="KW-1185">Reference proteome</keyword>
<name>A0AAF1KMC8_9HYPH</name>
<dbReference type="AlphaFoldDB" id="A0AAF1KMC8"/>
<accession>A0AAF1KMC8</accession>
<dbReference type="Proteomes" id="UP000249499">
    <property type="component" value="Chromosome"/>
</dbReference>
<reference evidence="2 3" key="1">
    <citation type="journal article" date="2018" name="Sci. Rep.">
        <title>Rhizobium tumorigenes sp. nov., a novel plant tumorigenic bacterium isolated from cane gall tumors on thornless blackberry.</title>
        <authorList>
            <person name="Kuzmanovi N."/>
            <person name="Smalla K."/>
            <person name="Gronow S."/>
            <person name="PuBawska J."/>
        </authorList>
    </citation>
    <scope>NUCLEOTIDE SEQUENCE [LARGE SCALE GENOMIC DNA]</scope>
    <source>
        <strain evidence="2 3">1078</strain>
    </source>
</reference>